<dbReference type="PROSITE" id="PS51736">
    <property type="entry name" value="RECOMBINASES_3"/>
    <property type="match status" value="1"/>
</dbReference>
<dbReference type="EMBL" id="JANFZH010000012">
    <property type="protein sequence ID" value="MCQ4839601.1"/>
    <property type="molecule type" value="Genomic_DNA"/>
</dbReference>
<dbReference type="RefSeq" id="WP_066861024.1">
    <property type="nucleotide sequence ID" value="NZ_CABKVV010000010.1"/>
</dbReference>
<dbReference type="Pfam" id="PF13408">
    <property type="entry name" value="Zn_ribbon_recom"/>
    <property type="match status" value="1"/>
</dbReference>
<dbReference type="Proteomes" id="UP001524473">
    <property type="component" value="Unassembled WGS sequence"/>
</dbReference>
<dbReference type="PANTHER" id="PTHR30461">
    <property type="entry name" value="DNA-INVERTASE FROM LAMBDOID PROPHAGE"/>
    <property type="match status" value="1"/>
</dbReference>
<feature type="coiled-coil region" evidence="1">
    <location>
        <begin position="422"/>
        <end position="491"/>
    </location>
</feature>
<dbReference type="InterPro" id="IPR006119">
    <property type="entry name" value="Resolv_N"/>
</dbReference>
<dbReference type="GeneID" id="90531361"/>
<reference evidence="4 5" key="1">
    <citation type="submission" date="2022-06" db="EMBL/GenBank/DDBJ databases">
        <title>Isolation of gut microbiota from human fecal samples.</title>
        <authorList>
            <person name="Pamer E.G."/>
            <person name="Barat B."/>
            <person name="Waligurski E."/>
            <person name="Medina S."/>
            <person name="Paddock L."/>
            <person name="Mostad J."/>
        </authorList>
    </citation>
    <scope>NUCLEOTIDE SEQUENCE [LARGE SCALE GENOMIC DNA]</scope>
    <source>
        <strain evidence="4 5">DFI.9.73</strain>
    </source>
</reference>
<dbReference type="PANTHER" id="PTHR30461:SF23">
    <property type="entry name" value="DNA RECOMBINASE-RELATED"/>
    <property type="match status" value="1"/>
</dbReference>
<evidence type="ECO:0000259" key="2">
    <source>
        <dbReference type="PROSITE" id="PS51736"/>
    </source>
</evidence>
<dbReference type="InterPro" id="IPR025827">
    <property type="entry name" value="Zn_ribbon_recom_dom"/>
</dbReference>
<dbReference type="Gene3D" id="3.90.1750.20">
    <property type="entry name" value="Putative Large Serine Recombinase, Chain B, Domain 2"/>
    <property type="match status" value="1"/>
</dbReference>
<keyword evidence="1" id="KW-0175">Coiled coil</keyword>
<dbReference type="Pfam" id="PF00239">
    <property type="entry name" value="Resolvase"/>
    <property type="match status" value="1"/>
</dbReference>
<feature type="domain" description="Resolvase/invertase-type recombinase catalytic" evidence="2">
    <location>
        <begin position="20"/>
        <end position="177"/>
    </location>
</feature>
<evidence type="ECO:0000259" key="3">
    <source>
        <dbReference type="PROSITE" id="PS51737"/>
    </source>
</evidence>
<keyword evidence="5" id="KW-1185">Reference proteome</keyword>
<dbReference type="SUPFAM" id="SSF53041">
    <property type="entry name" value="Resolvase-like"/>
    <property type="match status" value="1"/>
</dbReference>
<comment type="caution">
    <text evidence="4">The sequence shown here is derived from an EMBL/GenBank/DDBJ whole genome shotgun (WGS) entry which is preliminary data.</text>
</comment>
<sequence>MTFVQNSKREKNENYKIPWHVALYVRLSKEDGDKIESDSIQNQKRIIEQHLKHLREQGENIASVIAYSDDGYAGGSFDRPGYQRMIADIEAGKINCVIFKDNSRLGRNYPELGRLMEDYFPQKGIRVISVLNQIDSLKNPQSYCSAIVSFSNIMNDDYIRQLSLKIKCTFAMKRERGEFLGNYAPYGYIKSPEDRHRLVVDPEAAEIVRLIFRWYADGISASGIVKQLNALQIMPPSVYKTEKGCKGFGNHSSGGVKRNVWALTTVNSILKDEVYIGNLVQGKFKSVSYRSKKMVPADESEWTVIEGAHEPIITDEIFTIVHGRFARHTRTAPENQASYLLSGLVKCASCGGRMNRNVSNGHARYRCMTRIFAPEKCQCPSVKEALLEEAVLQAVQGQIQELVDVKEVIDAAGKETPGGRSQNEYLLALTRAEQEKKRLTEAKFRLYDNLERGILDQDEYTQLRAGYNAEIAAQDAQIERLQKSLADRKEARKQDDEFIAFFKKHGSIQAIDRDVLNHLLDHIEVSDSRHIDVYFKFSAERKKSSTSQRTSRI</sequence>
<dbReference type="InterPro" id="IPR050639">
    <property type="entry name" value="SSR_resolvase"/>
</dbReference>
<dbReference type="InterPro" id="IPR038109">
    <property type="entry name" value="DNA_bind_recomb_sf"/>
</dbReference>
<evidence type="ECO:0000313" key="4">
    <source>
        <dbReference type="EMBL" id="MCQ4839601.1"/>
    </source>
</evidence>
<accession>A0ABT1RY33</accession>
<evidence type="ECO:0000313" key="5">
    <source>
        <dbReference type="Proteomes" id="UP001524473"/>
    </source>
</evidence>
<name>A0ABT1RY33_9FIRM</name>
<dbReference type="Gene3D" id="3.40.50.1390">
    <property type="entry name" value="Resolvase, N-terminal catalytic domain"/>
    <property type="match status" value="1"/>
</dbReference>
<protein>
    <submittedName>
        <fullName evidence="4">Recombinase family protein</fullName>
    </submittedName>
</protein>
<dbReference type="InterPro" id="IPR011109">
    <property type="entry name" value="DNA_bind_recombinase_dom"/>
</dbReference>
<gene>
    <name evidence="4" type="ORF">NE695_06705</name>
</gene>
<dbReference type="Pfam" id="PF07508">
    <property type="entry name" value="Recombinase"/>
    <property type="match status" value="1"/>
</dbReference>
<evidence type="ECO:0000256" key="1">
    <source>
        <dbReference type="SAM" id="Coils"/>
    </source>
</evidence>
<dbReference type="SMART" id="SM00857">
    <property type="entry name" value="Resolvase"/>
    <property type="match status" value="1"/>
</dbReference>
<feature type="domain" description="Recombinase" evidence="3">
    <location>
        <begin position="185"/>
        <end position="331"/>
    </location>
</feature>
<dbReference type="InterPro" id="IPR036162">
    <property type="entry name" value="Resolvase-like_N_sf"/>
</dbReference>
<organism evidence="4 5">
    <name type="scientific">Neglectibacter timonensis</name>
    <dbReference type="NCBI Taxonomy" id="1776382"/>
    <lineage>
        <taxon>Bacteria</taxon>
        <taxon>Bacillati</taxon>
        <taxon>Bacillota</taxon>
        <taxon>Clostridia</taxon>
        <taxon>Eubacteriales</taxon>
        <taxon>Oscillospiraceae</taxon>
        <taxon>Neglectibacter</taxon>
    </lineage>
</organism>
<proteinExistence type="predicted"/>
<dbReference type="PROSITE" id="PS51737">
    <property type="entry name" value="RECOMBINASE_DNA_BIND"/>
    <property type="match status" value="1"/>
</dbReference>